<keyword evidence="3" id="KW-1185">Reference proteome</keyword>
<evidence type="ECO:0000313" key="3">
    <source>
        <dbReference type="Proteomes" id="UP001152798"/>
    </source>
</evidence>
<sequence length="161" mass="16177">MFAPAILALIGLAAMSEAAPFPPCWHPLPPRPCDHYQHFPVPVPAPAQPLPSFAELQSLLNAIRATAGSTTAAPQAVTSTTQAPVTAPPTAATEAKIPSLAELQSLLNALGISLPAAVNQAPAVVTQAPAVAIQAPAVVTQAPAVATQAPAVVNEAQAVVN</sequence>
<accession>A0A9P0MR03</accession>
<name>A0A9P0MR03_NEZVI</name>
<evidence type="ECO:0000256" key="1">
    <source>
        <dbReference type="SAM" id="SignalP"/>
    </source>
</evidence>
<evidence type="ECO:0008006" key="4">
    <source>
        <dbReference type="Google" id="ProtNLM"/>
    </source>
</evidence>
<proteinExistence type="predicted"/>
<dbReference type="AlphaFoldDB" id="A0A9P0MR03"/>
<feature type="signal peptide" evidence="1">
    <location>
        <begin position="1"/>
        <end position="18"/>
    </location>
</feature>
<evidence type="ECO:0000313" key="2">
    <source>
        <dbReference type="EMBL" id="CAH1404018.1"/>
    </source>
</evidence>
<organism evidence="2 3">
    <name type="scientific">Nezara viridula</name>
    <name type="common">Southern green stink bug</name>
    <name type="synonym">Cimex viridulus</name>
    <dbReference type="NCBI Taxonomy" id="85310"/>
    <lineage>
        <taxon>Eukaryota</taxon>
        <taxon>Metazoa</taxon>
        <taxon>Ecdysozoa</taxon>
        <taxon>Arthropoda</taxon>
        <taxon>Hexapoda</taxon>
        <taxon>Insecta</taxon>
        <taxon>Pterygota</taxon>
        <taxon>Neoptera</taxon>
        <taxon>Paraneoptera</taxon>
        <taxon>Hemiptera</taxon>
        <taxon>Heteroptera</taxon>
        <taxon>Panheteroptera</taxon>
        <taxon>Pentatomomorpha</taxon>
        <taxon>Pentatomoidea</taxon>
        <taxon>Pentatomidae</taxon>
        <taxon>Pentatominae</taxon>
        <taxon>Nezara</taxon>
    </lineage>
</organism>
<gene>
    <name evidence="2" type="ORF">NEZAVI_LOCUS12504</name>
</gene>
<feature type="chain" id="PRO_5040389331" description="Neuropeptide" evidence="1">
    <location>
        <begin position="19"/>
        <end position="161"/>
    </location>
</feature>
<reference evidence="2" key="1">
    <citation type="submission" date="2022-01" db="EMBL/GenBank/DDBJ databases">
        <authorList>
            <person name="King R."/>
        </authorList>
    </citation>
    <scope>NUCLEOTIDE SEQUENCE</scope>
</reference>
<keyword evidence="1" id="KW-0732">Signal</keyword>
<dbReference type="EMBL" id="OV725081">
    <property type="protein sequence ID" value="CAH1404018.1"/>
    <property type="molecule type" value="Genomic_DNA"/>
</dbReference>
<protein>
    <recommendedName>
        <fullName evidence="4">Neuropeptide</fullName>
    </recommendedName>
</protein>
<dbReference type="Proteomes" id="UP001152798">
    <property type="component" value="Chromosome 5"/>
</dbReference>